<accession>A0A5C5Y520</accession>
<dbReference type="Proteomes" id="UP000317238">
    <property type="component" value="Unassembled WGS sequence"/>
</dbReference>
<sequence>MFQPDWAAAIADPDNRRPAIDHIALHHTRLFAKKMPAGVGRALIWRLPTMGTVCLLPRSFVLDQKGLP</sequence>
<gene>
    <name evidence="1" type="ORF">Pan14r_30850</name>
</gene>
<dbReference type="AlphaFoldDB" id="A0A5C5Y520"/>
<comment type="caution">
    <text evidence="1">The sequence shown here is derived from an EMBL/GenBank/DDBJ whole genome shotgun (WGS) entry which is preliminary data.</text>
</comment>
<protein>
    <submittedName>
        <fullName evidence="1">Uncharacterized protein</fullName>
    </submittedName>
</protein>
<organism evidence="1 2">
    <name type="scientific">Crateriforma conspicua</name>
    <dbReference type="NCBI Taxonomy" id="2527996"/>
    <lineage>
        <taxon>Bacteria</taxon>
        <taxon>Pseudomonadati</taxon>
        <taxon>Planctomycetota</taxon>
        <taxon>Planctomycetia</taxon>
        <taxon>Planctomycetales</taxon>
        <taxon>Planctomycetaceae</taxon>
        <taxon>Crateriforma</taxon>
    </lineage>
</organism>
<evidence type="ECO:0000313" key="2">
    <source>
        <dbReference type="Proteomes" id="UP000317238"/>
    </source>
</evidence>
<dbReference type="EMBL" id="SJPL01000001">
    <property type="protein sequence ID" value="TWT70777.1"/>
    <property type="molecule type" value="Genomic_DNA"/>
</dbReference>
<evidence type="ECO:0000313" key="1">
    <source>
        <dbReference type="EMBL" id="TWT70777.1"/>
    </source>
</evidence>
<name>A0A5C5Y520_9PLAN</name>
<keyword evidence="2" id="KW-1185">Reference proteome</keyword>
<proteinExistence type="predicted"/>
<reference evidence="1 2" key="1">
    <citation type="submission" date="2019-02" db="EMBL/GenBank/DDBJ databases">
        <title>Deep-cultivation of Planctomycetes and their phenomic and genomic characterization uncovers novel biology.</title>
        <authorList>
            <person name="Wiegand S."/>
            <person name="Jogler M."/>
            <person name="Boedeker C."/>
            <person name="Pinto D."/>
            <person name="Vollmers J."/>
            <person name="Rivas-Marin E."/>
            <person name="Kohn T."/>
            <person name="Peeters S.H."/>
            <person name="Heuer A."/>
            <person name="Rast P."/>
            <person name="Oberbeckmann S."/>
            <person name="Bunk B."/>
            <person name="Jeske O."/>
            <person name="Meyerdierks A."/>
            <person name="Storesund J.E."/>
            <person name="Kallscheuer N."/>
            <person name="Luecker S."/>
            <person name="Lage O.M."/>
            <person name="Pohl T."/>
            <person name="Merkel B.J."/>
            <person name="Hornburger P."/>
            <person name="Mueller R.-W."/>
            <person name="Bruemmer F."/>
            <person name="Labrenz M."/>
            <person name="Spormann A.M."/>
            <person name="Op Den Camp H."/>
            <person name="Overmann J."/>
            <person name="Amann R."/>
            <person name="Jetten M.S.M."/>
            <person name="Mascher T."/>
            <person name="Medema M.H."/>
            <person name="Devos D.P."/>
            <person name="Kaster A.-K."/>
            <person name="Ovreas L."/>
            <person name="Rohde M."/>
            <person name="Galperin M.Y."/>
            <person name="Jogler C."/>
        </authorList>
    </citation>
    <scope>NUCLEOTIDE SEQUENCE [LARGE SCALE GENOMIC DNA]</scope>
    <source>
        <strain evidence="1 2">Pan14r</strain>
    </source>
</reference>